<feature type="chain" id="PRO_5025511194" evidence="1">
    <location>
        <begin position="24"/>
        <end position="113"/>
    </location>
</feature>
<keyword evidence="3" id="KW-1185">Reference proteome</keyword>
<gene>
    <name evidence="2" type="ORF">P280DRAFT_520516</name>
</gene>
<proteinExistence type="predicted"/>
<dbReference type="EMBL" id="MU006791">
    <property type="protein sequence ID" value="KAF2637917.1"/>
    <property type="molecule type" value="Genomic_DNA"/>
</dbReference>
<dbReference type="AlphaFoldDB" id="A0A6A6RRT2"/>
<evidence type="ECO:0000313" key="3">
    <source>
        <dbReference type="Proteomes" id="UP000799753"/>
    </source>
</evidence>
<organism evidence="2 3">
    <name type="scientific">Massarina eburnea CBS 473.64</name>
    <dbReference type="NCBI Taxonomy" id="1395130"/>
    <lineage>
        <taxon>Eukaryota</taxon>
        <taxon>Fungi</taxon>
        <taxon>Dikarya</taxon>
        <taxon>Ascomycota</taxon>
        <taxon>Pezizomycotina</taxon>
        <taxon>Dothideomycetes</taxon>
        <taxon>Pleosporomycetidae</taxon>
        <taxon>Pleosporales</taxon>
        <taxon>Massarineae</taxon>
        <taxon>Massarinaceae</taxon>
        <taxon>Massarina</taxon>
    </lineage>
</organism>
<feature type="signal peptide" evidence="1">
    <location>
        <begin position="1"/>
        <end position="23"/>
    </location>
</feature>
<dbReference type="Proteomes" id="UP000799753">
    <property type="component" value="Unassembled WGS sequence"/>
</dbReference>
<evidence type="ECO:0000313" key="2">
    <source>
        <dbReference type="EMBL" id="KAF2637917.1"/>
    </source>
</evidence>
<reference evidence="2" key="1">
    <citation type="journal article" date="2020" name="Stud. Mycol.">
        <title>101 Dothideomycetes genomes: a test case for predicting lifestyles and emergence of pathogens.</title>
        <authorList>
            <person name="Haridas S."/>
            <person name="Albert R."/>
            <person name="Binder M."/>
            <person name="Bloem J."/>
            <person name="Labutti K."/>
            <person name="Salamov A."/>
            <person name="Andreopoulos B."/>
            <person name="Baker S."/>
            <person name="Barry K."/>
            <person name="Bills G."/>
            <person name="Bluhm B."/>
            <person name="Cannon C."/>
            <person name="Castanera R."/>
            <person name="Culley D."/>
            <person name="Daum C."/>
            <person name="Ezra D."/>
            <person name="Gonzalez J."/>
            <person name="Henrissat B."/>
            <person name="Kuo A."/>
            <person name="Liang C."/>
            <person name="Lipzen A."/>
            <person name="Lutzoni F."/>
            <person name="Magnuson J."/>
            <person name="Mondo S."/>
            <person name="Nolan M."/>
            <person name="Ohm R."/>
            <person name="Pangilinan J."/>
            <person name="Park H.-J."/>
            <person name="Ramirez L."/>
            <person name="Alfaro M."/>
            <person name="Sun H."/>
            <person name="Tritt A."/>
            <person name="Yoshinaga Y."/>
            <person name="Zwiers L.-H."/>
            <person name="Turgeon B."/>
            <person name="Goodwin S."/>
            <person name="Spatafora J."/>
            <person name="Crous P."/>
            <person name="Grigoriev I."/>
        </authorList>
    </citation>
    <scope>NUCLEOTIDE SEQUENCE</scope>
    <source>
        <strain evidence="2">CBS 473.64</strain>
    </source>
</reference>
<sequence>MRATTTFTTALISSLFLVTPATTYPTNNICGNAWGITYDGLEVRKGLRADSHECKQFSGAPASIYKIIISDDCYCKFYVKDDCADDQPLAATNKTLEDGVHPMIQLYRCHIWV</sequence>
<protein>
    <submittedName>
        <fullName evidence="2">Uncharacterized protein</fullName>
    </submittedName>
</protein>
<name>A0A6A6RRT2_9PLEO</name>
<accession>A0A6A6RRT2</accession>
<keyword evidence="1" id="KW-0732">Signal</keyword>
<evidence type="ECO:0000256" key="1">
    <source>
        <dbReference type="SAM" id="SignalP"/>
    </source>
</evidence>